<organism evidence="7 8">
    <name type="scientific">Granulicella pectinivorans</name>
    <dbReference type="NCBI Taxonomy" id="474950"/>
    <lineage>
        <taxon>Bacteria</taxon>
        <taxon>Pseudomonadati</taxon>
        <taxon>Acidobacteriota</taxon>
        <taxon>Terriglobia</taxon>
        <taxon>Terriglobales</taxon>
        <taxon>Acidobacteriaceae</taxon>
        <taxon>Granulicella</taxon>
    </lineage>
</organism>
<accession>A0A1I6LEY7</accession>
<dbReference type="InterPro" id="IPR036188">
    <property type="entry name" value="FAD/NAD-bd_sf"/>
</dbReference>
<dbReference type="InterPro" id="IPR057661">
    <property type="entry name" value="RsdA/BaiN/AoA(So)_Rossmann"/>
</dbReference>
<dbReference type="InterPro" id="IPR055178">
    <property type="entry name" value="RsdA/BaiN/AoA(So)-like_dom"/>
</dbReference>
<keyword evidence="4" id="KW-0472">Membrane</keyword>
<dbReference type="AlphaFoldDB" id="A0A1I6LEY7"/>
<feature type="transmembrane region" description="Helical" evidence="4">
    <location>
        <begin position="12"/>
        <end position="34"/>
    </location>
</feature>
<feature type="domain" description="RsdA/BaiN/AoA(So)-like Rossmann fold-like" evidence="5">
    <location>
        <begin position="19"/>
        <end position="404"/>
    </location>
</feature>
<dbReference type="Gene3D" id="2.40.30.10">
    <property type="entry name" value="Translation factors"/>
    <property type="match status" value="1"/>
</dbReference>
<proteinExistence type="predicted"/>
<dbReference type="EMBL" id="FOZL01000001">
    <property type="protein sequence ID" value="SFS02035.1"/>
    <property type="molecule type" value="Genomic_DNA"/>
</dbReference>
<keyword evidence="4" id="KW-0812">Transmembrane</keyword>
<evidence type="ECO:0000259" key="5">
    <source>
        <dbReference type="Pfam" id="PF03486"/>
    </source>
</evidence>
<reference evidence="7 8" key="1">
    <citation type="submission" date="2016-10" db="EMBL/GenBank/DDBJ databases">
        <authorList>
            <person name="de Groot N.N."/>
        </authorList>
    </citation>
    <scope>NUCLEOTIDE SEQUENCE [LARGE SCALE GENOMIC DNA]</scope>
    <source>
        <strain evidence="7 8">DSM 21001</strain>
    </source>
</reference>
<dbReference type="PRINTS" id="PR00411">
    <property type="entry name" value="PNDRDTASEI"/>
</dbReference>
<keyword evidence="3" id="KW-0274">FAD</keyword>
<dbReference type="Gene3D" id="1.10.8.260">
    <property type="entry name" value="HI0933 insert domain-like"/>
    <property type="match status" value="1"/>
</dbReference>
<dbReference type="PRINTS" id="PR00368">
    <property type="entry name" value="FADPNR"/>
</dbReference>
<name>A0A1I6LEY7_9BACT</name>
<comment type="cofactor">
    <cofactor evidence="1">
        <name>FAD</name>
        <dbReference type="ChEBI" id="CHEBI:57692"/>
    </cofactor>
</comment>
<evidence type="ECO:0000313" key="7">
    <source>
        <dbReference type="EMBL" id="SFS02035.1"/>
    </source>
</evidence>
<dbReference type="Pfam" id="PF03486">
    <property type="entry name" value="HI0933_like"/>
    <property type="match status" value="1"/>
</dbReference>
<evidence type="ECO:0000256" key="1">
    <source>
        <dbReference type="ARBA" id="ARBA00001974"/>
    </source>
</evidence>
<keyword evidence="8" id="KW-1185">Reference proteome</keyword>
<dbReference type="InterPro" id="IPR004792">
    <property type="entry name" value="BaiN-like"/>
</dbReference>
<evidence type="ECO:0000256" key="4">
    <source>
        <dbReference type="SAM" id="Phobius"/>
    </source>
</evidence>
<keyword evidence="4" id="KW-1133">Transmembrane helix</keyword>
<dbReference type="PANTHER" id="PTHR42887:SF2">
    <property type="entry name" value="OS12G0638800 PROTEIN"/>
    <property type="match status" value="1"/>
</dbReference>
<evidence type="ECO:0000256" key="3">
    <source>
        <dbReference type="ARBA" id="ARBA00022827"/>
    </source>
</evidence>
<sequence>MVALARPKMKWGIAIETVDVAILGAGAAGLMAAIHTGRRGRRTLVLDHAERAGKKILISGGGRSNFTNVHATPLNFLSQNPHFAKSALARFTPADMVALVERHKIPYHEKTLGQLFCDRSAHDLLNLLLKECAEAQVAIQTGTSMQSITHDGAHFHLATSGGAIRAKSLIVATGGLSIPKMGATPLGYQIAEQFGHRIVQTRPGLVPLTFLPKDLADWSDLSGLSTEVVAHTRPAKKQRVPNPVFREKMLITHRGLSGPAVLQISSYWMPGEPLAFDLAPGRSVVTELARRDQGALLQAVRGVLPGRLAERWVALNTPDSWTNASLTALEAQFHAWTVTPSGTEGYAKAEVTVGGVDTAQLDSTTMQSKLVAGLYFVGEVVDVTGWLGGYNFQWAWASGVSAGESA</sequence>
<keyword evidence="2" id="KW-0285">Flavoprotein</keyword>
<dbReference type="SUPFAM" id="SSF160996">
    <property type="entry name" value="HI0933 insert domain-like"/>
    <property type="match status" value="1"/>
</dbReference>
<evidence type="ECO:0000259" key="6">
    <source>
        <dbReference type="Pfam" id="PF22780"/>
    </source>
</evidence>
<dbReference type="Proteomes" id="UP000199024">
    <property type="component" value="Unassembled WGS sequence"/>
</dbReference>
<protein>
    <recommendedName>
        <fullName evidence="9">Flavoprotein, HI0933 family</fullName>
    </recommendedName>
</protein>
<evidence type="ECO:0000256" key="2">
    <source>
        <dbReference type="ARBA" id="ARBA00022630"/>
    </source>
</evidence>
<dbReference type="NCBIfam" id="TIGR00275">
    <property type="entry name" value="aminoacetone oxidase family FAD-binding enzyme"/>
    <property type="match status" value="1"/>
</dbReference>
<dbReference type="Gene3D" id="3.50.50.60">
    <property type="entry name" value="FAD/NAD(P)-binding domain"/>
    <property type="match status" value="1"/>
</dbReference>
<dbReference type="SUPFAM" id="SSF51905">
    <property type="entry name" value="FAD/NAD(P)-binding domain"/>
    <property type="match status" value="1"/>
</dbReference>
<evidence type="ECO:0008006" key="9">
    <source>
        <dbReference type="Google" id="ProtNLM"/>
    </source>
</evidence>
<evidence type="ECO:0000313" key="8">
    <source>
        <dbReference type="Proteomes" id="UP000199024"/>
    </source>
</evidence>
<gene>
    <name evidence="7" type="ORF">SAMN05421771_0643</name>
</gene>
<dbReference type="PANTHER" id="PTHR42887">
    <property type="entry name" value="OS12G0638800 PROTEIN"/>
    <property type="match status" value="1"/>
</dbReference>
<dbReference type="Pfam" id="PF22780">
    <property type="entry name" value="HI0933_like_1st"/>
    <property type="match status" value="1"/>
</dbReference>
<feature type="domain" description="RsdA/BaiN/AoA(So)-like insert" evidence="6">
    <location>
        <begin position="202"/>
        <end position="351"/>
    </location>
</feature>
<dbReference type="InterPro" id="IPR023166">
    <property type="entry name" value="BaiN-like_dom_sf"/>
</dbReference>